<evidence type="ECO:0000259" key="5">
    <source>
        <dbReference type="Pfam" id="PF01095"/>
    </source>
</evidence>
<dbReference type="SUPFAM" id="SSF51126">
    <property type="entry name" value="Pectin lyase-like"/>
    <property type="match status" value="1"/>
</dbReference>
<comment type="pathway">
    <text evidence="4">Glycan metabolism; pectin degradation; 2-dehydro-3-deoxy-D-gluconate from pectin: step 1/5.</text>
</comment>
<comment type="similarity">
    <text evidence="1">Belongs to the pectinesterase family.</text>
</comment>
<dbReference type="Pfam" id="PF01095">
    <property type="entry name" value="Pectinesterase"/>
    <property type="match status" value="2"/>
</dbReference>
<dbReference type="InterPro" id="IPR001087">
    <property type="entry name" value="GDSL"/>
</dbReference>
<evidence type="ECO:0000256" key="2">
    <source>
        <dbReference type="ARBA" id="ARBA00022801"/>
    </source>
</evidence>
<dbReference type="GO" id="GO:0030599">
    <property type="term" value="F:pectinesterase activity"/>
    <property type="evidence" value="ECO:0007669"/>
    <property type="project" value="UniProtKB-UniRule"/>
</dbReference>
<accession>A0A1H0VXA3</accession>
<organism evidence="6 7">
    <name type="scientific">Litchfieldia salsa</name>
    <dbReference type="NCBI Taxonomy" id="930152"/>
    <lineage>
        <taxon>Bacteria</taxon>
        <taxon>Bacillati</taxon>
        <taxon>Bacillota</taxon>
        <taxon>Bacilli</taxon>
        <taxon>Bacillales</taxon>
        <taxon>Bacillaceae</taxon>
        <taxon>Litchfieldia</taxon>
    </lineage>
</organism>
<dbReference type="AlphaFoldDB" id="A0A1H0VXA3"/>
<dbReference type="Pfam" id="PF00657">
    <property type="entry name" value="Lipase_GDSL"/>
    <property type="match status" value="1"/>
</dbReference>
<dbReference type="GO" id="GO:0009279">
    <property type="term" value="C:cell outer membrane"/>
    <property type="evidence" value="ECO:0007669"/>
    <property type="project" value="TreeGrafter"/>
</dbReference>
<name>A0A1H0VXA3_9BACI</name>
<comment type="catalytic activity">
    <reaction evidence="4">
        <text>[(1-&gt;4)-alpha-D-galacturonosyl methyl ester](n) + n H2O = [(1-&gt;4)-alpha-D-galacturonosyl](n) + n methanol + n H(+)</text>
        <dbReference type="Rhea" id="RHEA:22380"/>
        <dbReference type="Rhea" id="RHEA-COMP:14570"/>
        <dbReference type="Rhea" id="RHEA-COMP:14573"/>
        <dbReference type="ChEBI" id="CHEBI:15377"/>
        <dbReference type="ChEBI" id="CHEBI:15378"/>
        <dbReference type="ChEBI" id="CHEBI:17790"/>
        <dbReference type="ChEBI" id="CHEBI:140522"/>
        <dbReference type="ChEBI" id="CHEBI:140523"/>
        <dbReference type="EC" id="3.1.1.11"/>
    </reaction>
</comment>
<feature type="domain" description="Pectinesterase catalytic" evidence="5">
    <location>
        <begin position="2"/>
        <end position="138"/>
    </location>
</feature>
<dbReference type="InterPro" id="IPR018040">
    <property type="entry name" value="Pectinesterase_Tyr_AS"/>
</dbReference>
<gene>
    <name evidence="6" type="ORF">SAMN05216565_10853</name>
</gene>
<dbReference type="InterPro" id="IPR036514">
    <property type="entry name" value="SGNH_hydro_sf"/>
</dbReference>
<dbReference type="PANTHER" id="PTHR31321">
    <property type="entry name" value="ACYL-COA THIOESTER HYDROLASE YBHC-RELATED"/>
    <property type="match status" value="1"/>
</dbReference>
<evidence type="ECO:0000313" key="7">
    <source>
        <dbReference type="Proteomes" id="UP000199159"/>
    </source>
</evidence>
<dbReference type="RefSeq" id="WP_090856185.1">
    <property type="nucleotide sequence ID" value="NZ_FNJU01000008.1"/>
</dbReference>
<keyword evidence="2 4" id="KW-0378">Hydrolase</keyword>
<dbReference type="EMBL" id="FNJU01000008">
    <property type="protein sequence ID" value="SDP83179.1"/>
    <property type="molecule type" value="Genomic_DNA"/>
</dbReference>
<dbReference type="STRING" id="930152.SAMN05216565_10853"/>
<evidence type="ECO:0000256" key="3">
    <source>
        <dbReference type="ARBA" id="ARBA00023085"/>
    </source>
</evidence>
<dbReference type="PANTHER" id="PTHR31321:SF57">
    <property type="entry name" value="PECTINESTERASE 53-RELATED"/>
    <property type="match status" value="1"/>
</dbReference>
<dbReference type="InterPro" id="IPR037459">
    <property type="entry name" value="RhgT-like"/>
</dbReference>
<dbReference type="Gene3D" id="3.40.50.1110">
    <property type="entry name" value="SGNH hydrolase"/>
    <property type="match status" value="1"/>
</dbReference>
<evidence type="ECO:0000313" key="6">
    <source>
        <dbReference type="EMBL" id="SDP83179.1"/>
    </source>
</evidence>
<dbReference type="InterPro" id="IPR012334">
    <property type="entry name" value="Pectin_lyas_fold"/>
</dbReference>
<reference evidence="7" key="1">
    <citation type="submission" date="2016-10" db="EMBL/GenBank/DDBJ databases">
        <authorList>
            <person name="Varghese N."/>
            <person name="Submissions S."/>
        </authorList>
    </citation>
    <scope>NUCLEOTIDE SEQUENCE [LARGE SCALE GENOMIC DNA]</scope>
    <source>
        <strain evidence="7">IBRC-M10078</strain>
    </source>
</reference>
<dbReference type="InterPro" id="IPR000070">
    <property type="entry name" value="Pectinesterase_cat"/>
</dbReference>
<dbReference type="OrthoDB" id="9804686at2"/>
<dbReference type="Gene3D" id="2.160.20.10">
    <property type="entry name" value="Single-stranded right-handed beta-helix, Pectin lyase-like"/>
    <property type="match status" value="1"/>
</dbReference>
<protein>
    <recommendedName>
        <fullName evidence="4">Pectinesterase</fullName>
        <ecNumber evidence="4">3.1.1.11</ecNumber>
    </recommendedName>
</protein>
<feature type="domain" description="Pectinesterase catalytic" evidence="5">
    <location>
        <begin position="153"/>
        <end position="312"/>
    </location>
</feature>
<evidence type="ECO:0000256" key="1">
    <source>
        <dbReference type="ARBA" id="ARBA00008891"/>
    </source>
</evidence>
<dbReference type="GO" id="GO:0045490">
    <property type="term" value="P:pectin catabolic process"/>
    <property type="evidence" value="ECO:0007669"/>
    <property type="project" value="UniProtKB-UniRule"/>
</dbReference>
<dbReference type="GO" id="GO:0042545">
    <property type="term" value="P:cell wall modification"/>
    <property type="evidence" value="ECO:0007669"/>
    <property type="project" value="UniProtKB-UniRule"/>
</dbReference>
<dbReference type="Proteomes" id="UP000199159">
    <property type="component" value="Unassembled WGS sequence"/>
</dbReference>
<dbReference type="UniPathway" id="UPA00545">
    <property type="reaction ID" value="UER00823"/>
</dbReference>
<keyword evidence="7" id="KW-1185">Reference proteome</keyword>
<dbReference type="CDD" id="cd01821">
    <property type="entry name" value="Rhamnogalacturan_acetylesterase_like"/>
    <property type="match status" value="1"/>
</dbReference>
<keyword evidence="3 4" id="KW-0063">Aspartyl esterase</keyword>
<dbReference type="EC" id="3.1.1.11" evidence="4"/>
<proteinExistence type="inferred from homology"/>
<dbReference type="InterPro" id="IPR011050">
    <property type="entry name" value="Pectin_lyase_fold/virulence"/>
</dbReference>
<evidence type="ECO:0000256" key="4">
    <source>
        <dbReference type="RuleBase" id="RU000589"/>
    </source>
</evidence>
<dbReference type="PROSITE" id="PS00800">
    <property type="entry name" value="PECTINESTERASE_1"/>
    <property type="match status" value="1"/>
</dbReference>
<dbReference type="SUPFAM" id="SSF52266">
    <property type="entry name" value="SGNH hydrolase"/>
    <property type="match status" value="1"/>
</dbReference>
<sequence length="563" mass="64113">MIVAQDGSGQFQTIQEAIDRIPVDNEERVSIYIKDGVYREKLTIDKPFISLIGTHKDKVKVTFSDYARKILSNGEKMGTFSSYSTIITGDSFLAKNITFENSAGSGMEVGQAVAVYVDADQLEFHHCSFLGSQDTLFTGPLPPKPIEGDRFGGPRDGLERKKGKSYFKDCYLEGDVDFIFGSATTIFDHCEIHSLDQSKEINGYITAASTPINQEFGYVFLNCHLTSKAAARTVYLGRPWRDYAKTVFINCWMGEHIKEEGWHNWDKQHAQKSIFYAEYNSRGPGGCMERRVDWAYLLTDEEVKKYNTKSILGRDEGWPTISEGSDVPIRIYLAGDSTVEDVSLEQGNKKGWGEYISPYFTNNVQIVNKAVGGRSTKSFINEGRLQMIFEEIKRNDFLFIQFGHNDQKVEDELRGTDPFTSYQEYLTQYIKGAREKGAIPILLTPVNRRTFDQQGKLVNSLDEYPEAMRQLADKEKVLLIDLWDKSRLLYERLGVEETKKLFSWYELEQTDLPKDDTHFSAYGAMKIAELVIEGIQELGLSVSNHLIRNCMNEHSENTCILKD</sequence>